<dbReference type="GO" id="GO:0140326">
    <property type="term" value="F:ATPase-coupled intramembrane lipid transporter activity"/>
    <property type="evidence" value="ECO:0007669"/>
    <property type="project" value="TreeGrafter"/>
</dbReference>
<feature type="non-terminal residue" evidence="1">
    <location>
        <position position="1"/>
    </location>
</feature>
<protein>
    <submittedName>
        <fullName evidence="1">Uncharacterized protein</fullName>
    </submittedName>
</protein>
<proteinExistence type="predicted"/>
<feature type="non-terminal residue" evidence="1">
    <location>
        <position position="79"/>
    </location>
</feature>
<reference evidence="1" key="1">
    <citation type="journal article" date="2022" name="bioRxiv">
        <title>Sequencing and chromosome-scale assembly of the giantPleurodeles waltlgenome.</title>
        <authorList>
            <person name="Brown T."/>
            <person name="Elewa A."/>
            <person name="Iarovenko S."/>
            <person name="Subramanian E."/>
            <person name="Araus A.J."/>
            <person name="Petzold A."/>
            <person name="Susuki M."/>
            <person name="Suzuki K.-i.T."/>
            <person name="Hayashi T."/>
            <person name="Toyoda A."/>
            <person name="Oliveira C."/>
            <person name="Osipova E."/>
            <person name="Leigh N.D."/>
            <person name="Simon A."/>
            <person name="Yun M.H."/>
        </authorList>
    </citation>
    <scope>NUCLEOTIDE SEQUENCE</scope>
    <source>
        <strain evidence="1">20211129_DDA</strain>
        <tissue evidence="1">Liver</tissue>
    </source>
</reference>
<dbReference type="AlphaFoldDB" id="A0AAV7NRR3"/>
<organism evidence="1 2">
    <name type="scientific">Pleurodeles waltl</name>
    <name type="common">Iberian ribbed newt</name>
    <dbReference type="NCBI Taxonomy" id="8319"/>
    <lineage>
        <taxon>Eukaryota</taxon>
        <taxon>Metazoa</taxon>
        <taxon>Chordata</taxon>
        <taxon>Craniata</taxon>
        <taxon>Vertebrata</taxon>
        <taxon>Euteleostomi</taxon>
        <taxon>Amphibia</taxon>
        <taxon>Batrachia</taxon>
        <taxon>Caudata</taxon>
        <taxon>Salamandroidea</taxon>
        <taxon>Salamandridae</taxon>
        <taxon>Pleurodelinae</taxon>
        <taxon>Pleurodeles</taxon>
    </lineage>
</organism>
<sequence>IHKNGKRIGLHKENLLLRGCTVRNTEEVAGIVIYAGHETKALLNNKGPRYKRSKLERQMNTDVLWCVLILLIICCFSAV</sequence>
<accession>A0AAV7NRR3</accession>
<evidence type="ECO:0000313" key="1">
    <source>
        <dbReference type="EMBL" id="KAJ1118722.1"/>
    </source>
</evidence>
<dbReference type="PANTHER" id="PTHR24092:SF81">
    <property type="entry name" value="PHOSPHOLIPID-TRANSPORTING ATPASE VA"/>
    <property type="match status" value="1"/>
</dbReference>
<dbReference type="GO" id="GO:0045332">
    <property type="term" value="P:phospholipid translocation"/>
    <property type="evidence" value="ECO:0007669"/>
    <property type="project" value="TreeGrafter"/>
</dbReference>
<dbReference type="PANTHER" id="PTHR24092">
    <property type="entry name" value="PROBABLE PHOSPHOLIPID-TRANSPORTING ATPASE"/>
    <property type="match status" value="1"/>
</dbReference>
<keyword evidence="2" id="KW-1185">Reference proteome</keyword>
<name>A0AAV7NRR3_PLEWA</name>
<gene>
    <name evidence="1" type="ORF">NDU88_006910</name>
</gene>
<dbReference type="EMBL" id="JANPWB010000012">
    <property type="protein sequence ID" value="KAJ1118722.1"/>
    <property type="molecule type" value="Genomic_DNA"/>
</dbReference>
<dbReference type="GO" id="GO:0005886">
    <property type="term" value="C:plasma membrane"/>
    <property type="evidence" value="ECO:0007669"/>
    <property type="project" value="TreeGrafter"/>
</dbReference>
<dbReference type="Proteomes" id="UP001066276">
    <property type="component" value="Chromosome 8"/>
</dbReference>
<evidence type="ECO:0000313" key="2">
    <source>
        <dbReference type="Proteomes" id="UP001066276"/>
    </source>
</evidence>
<comment type="caution">
    <text evidence="1">The sequence shown here is derived from an EMBL/GenBank/DDBJ whole genome shotgun (WGS) entry which is preliminary data.</text>
</comment>